<evidence type="ECO:0000313" key="1">
    <source>
        <dbReference type="EMBL" id="RNA43977.1"/>
    </source>
</evidence>
<organism evidence="1 2">
    <name type="scientific">Brachionus plicatilis</name>
    <name type="common">Marine rotifer</name>
    <name type="synonym">Brachionus muelleri</name>
    <dbReference type="NCBI Taxonomy" id="10195"/>
    <lineage>
        <taxon>Eukaryota</taxon>
        <taxon>Metazoa</taxon>
        <taxon>Spiralia</taxon>
        <taxon>Gnathifera</taxon>
        <taxon>Rotifera</taxon>
        <taxon>Eurotatoria</taxon>
        <taxon>Monogononta</taxon>
        <taxon>Pseudotrocha</taxon>
        <taxon>Ploima</taxon>
        <taxon>Brachionidae</taxon>
        <taxon>Brachionus</taxon>
    </lineage>
</organism>
<dbReference type="EMBL" id="REGN01000167">
    <property type="protein sequence ID" value="RNA43977.1"/>
    <property type="molecule type" value="Genomic_DNA"/>
</dbReference>
<name>A0A3M7T7X9_BRAPC</name>
<protein>
    <submittedName>
        <fullName evidence="1">Uncharacterized protein</fullName>
    </submittedName>
</protein>
<gene>
    <name evidence="1" type="ORF">BpHYR1_027302</name>
</gene>
<dbReference type="Proteomes" id="UP000276133">
    <property type="component" value="Unassembled WGS sequence"/>
</dbReference>
<accession>A0A3M7T7X9</accession>
<proteinExistence type="predicted"/>
<dbReference type="AlphaFoldDB" id="A0A3M7T7X9"/>
<sequence length="69" mass="8255">MPSNYIKYLKKAKKCTFFSLKSVQSTNLKKLKNHLEYRNGLEFNLRILNSSVEINLKFKSSQRIYNTFF</sequence>
<evidence type="ECO:0000313" key="2">
    <source>
        <dbReference type="Proteomes" id="UP000276133"/>
    </source>
</evidence>
<comment type="caution">
    <text evidence="1">The sequence shown here is derived from an EMBL/GenBank/DDBJ whole genome shotgun (WGS) entry which is preliminary data.</text>
</comment>
<keyword evidence="2" id="KW-1185">Reference proteome</keyword>
<reference evidence="1 2" key="1">
    <citation type="journal article" date="2018" name="Sci. Rep.">
        <title>Genomic signatures of local adaptation to the degree of environmental predictability in rotifers.</title>
        <authorList>
            <person name="Franch-Gras L."/>
            <person name="Hahn C."/>
            <person name="Garcia-Roger E.M."/>
            <person name="Carmona M.J."/>
            <person name="Serra M."/>
            <person name="Gomez A."/>
        </authorList>
    </citation>
    <scope>NUCLEOTIDE SEQUENCE [LARGE SCALE GENOMIC DNA]</scope>
    <source>
        <strain evidence="1">HYR1</strain>
    </source>
</reference>